<keyword evidence="1" id="KW-1133">Transmembrane helix</keyword>
<name>A0A2H1EI81_9ARCH</name>
<dbReference type="EMBL" id="FRFC01000005">
    <property type="protein sequence ID" value="SHO47315.1"/>
    <property type="molecule type" value="Genomic_DNA"/>
</dbReference>
<dbReference type="AlphaFoldDB" id="A0A2H1EI81"/>
<dbReference type="Proteomes" id="UP000232412">
    <property type="component" value="Unassembled WGS sequence"/>
</dbReference>
<gene>
    <name evidence="2" type="ORF">NSIN_40051</name>
</gene>
<keyword evidence="3" id="KW-1185">Reference proteome</keyword>
<sequence length="99" mass="11474">MFLGMGLDVIEEKNLNDVITYALDYPTMVLSETKSWPTTNMEDFAVGLYIGYVCGVFFDGFLRRNKRFLDSEEHVDFHAAISKRTAEIKLKIQSHIHRK</sequence>
<feature type="transmembrane region" description="Helical" evidence="1">
    <location>
        <begin position="44"/>
        <end position="62"/>
    </location>
</feature>
<organism evidence="2 3">
    <name type="scientific">Nitrosotalea sinensis</name>
    <dbReference type="NCBI Taxonomy" id="1499975"/>
    <lineage>
        <taxon>Archaea</taxon>
        <taxon>Nitrososphaerota</taxon>
        <taxon>Nitrososphaeria</taxon>
        <taxon>Nitrosotaleales</taxon>
        <taxon>Nitrosotaleaceae</taxon>
        <taxon>Nitrosotalea</taxon>
    </lineage>
</organism>
<proteinExistence type="predicted"/>
<keyword evidence="1" id="KW-0472">Membrane</keyword>
<evidence type="ECO:0000313" key="2">
    <source>
        <dbReference type="EMBL" id="SHO47315.1"/>
    </source>
</evidence>
<protein>
    <submittedName>
        <fullName evidence="2">Uncharacterized protein</fullName>
    </submittedName>
</protein>
<keyword evidence="1" id="KW-0812">Transmembrane</keyword>
<reference evidence="3" key="1">
    <citation type="submission" date="2016-12" db="EMBL/GenBank/DDBJ databases">
        <authorList>
            <person name="Herbold C."/>
        </authorList>
    </citation>
    <scope>NUCLEOTIDE SEQUENCE [LARGE SCALE GENOMIC DNA]</scope>
</reference>
<evidence type="ECO:0000256" key="1">
    <source>
        <dbReference type="SAM" id="Phobius"/>
    </source>
</evidence>
<accession>A0A2H1EI81</accession>
<evidence type="ECO:0000313" key="3">
    <source>
        <dbReference type="Proteomes" id="UP000232412"/>
    </source>
</evidence>